<dbReference type="OrthoDB" id="9805017at2"/>
<proteinExistence type="predicted"/>
<dbReference type="Pfam" id="PF18998">
    <property type="entry name" value="Flg_new_2"/>
    <property type="match status" value="1"/>
</dbReference>
<reference evidence="3 4" key="1">
    <citation type="submission" date="2016-12" db="EMBL/GenBank/DDBJ databases">
        <title>Study of bacterial adaptation to deep sea.</title>
        <authorList>
            <person name="Song J."/>
            <person name="Yoshizawa S."/>
            <person name="Kogure K."/>
        </authorList>
    </citation>
    <scope>NUCLEOTIDE SEQUENCE [LARGE SCALE GENOMIC DNA]</scope>
    <source>
        <strain evidence="3 4">SAORIC-165</strain>
    </source>
</reference>
<dbReference type="SUPFAM" id="SSF49299">
    <property type="entry name" value="PKD domain"/>
    <property type="match status" value="1"/>
</dbReference>
<gene>
    <name evidence="3" type="ORF">BSZ32_03440</name>
</gene>
<dbReference type="SMART" id="SM00089">
    <property type="entry name" value="PKD"/>
    <property type="match status" value="1"/>
</dbReference>
<keyword evidence="4" id="KW-1185">Reference proteome</keyword>
<evidence type="ECO:0000259" key="2">
    <source>
        <dbReference type="SMART" id="SM00089"/>
    </source>
</evidence>
<comment type="caution">
    <text evidence="3">The sequence shown here is derived from an EMBL/GenBank/DDBJ whole genome shotgun (WGS) entry which is preliminary data.</text>
</comment>
<dbReference type="EMBL" id="MQWA01000001">
    <property type="protein sequence ID" value="PQJ27643.1"/>
    <property type="molecule type" value="Genomic_DNA"/>
</dbReference>
<dbReference type="InterPro" id="IPR035986">
    <property type="entry name" value="PKD_dom_sf"/>
</dbReference>
<feature type="signal peptide" evidence="1">
    <location>
        <begin position="1"/>
        <end position="30"/>
    </location>
</feature>
<dbReference type="Proteomes" id="UP000239907">
    <property type="component" value="Unassembled WGS sequence"/>
</dbReference>
<feature type="domain" description="PKD/Chitinase" evidence="2">
    <location>
        <begin position="417"/>
        <end position="499"/>
    </location>
</feature>
<dbReference type="InterPro" id="IPR044060">
    <property type="entry name" value="Bacterial_rp_domain"/>
</dbReference>
<name>A0A2S7U0C4_9BACT</name>
<feature type="chain" id="PRO_5015751944" description="PKD/Chitinase domain-containing protein" evidence="1">
    <location>
        <begin position="31"/>
        <end position="709"/>
    </location>
</feature>
<organism evidence="3 4">
    <name type="scientific">Rubritalea profundi</name>
    <dbReference type="NCBI Taxonomy" id="1658618"/>
    <lineage>
        <taxon>Bacteria</taxon>
        <taxon>Pseudomonadati</taxon>
        <taxon>Verrucomicrobiota</taxon>
        <taxon>Verrucomicrobiia</taxon>
        <taxon>Verrucomicrobiales</taxon>
        <taxon>Rubritaleaceae</taxon>
        <taxon>Rubritalea</taxon>
    </lineage>
</organism>
<protein>
    <recommendedName>
        <fullName evidence="2">PKD/Chitinase domain-containing protein</fullName>
    </recommendedName>
</protein>
<dbReference type="Gene3D" id="2.60.40.10">
    <property type="entry name" value="Immunoglobulins"/>
    <property type="match status" value="1"/>
</dbReference>
<accession>A0A2S7U0C4</accession>
<sequence>MRFTSHQSITPHIRTLLAFLTLLFSNLAQCAEWNGGEKWDLFDCPDRRAMWVWNPAAISGTKNDNRSWDPTPSAPRNAEARFYENYKGSQDLFFDFCENKSIRVLYFFNAVWEWNMADLDNATPRVPNEAGFATFVVEANSRGIQVWLMCYLWDDPNDSRMTITANKQSIKLLAEAVHNFNLTHPTTPVAGIHLDQEPGDTTVYDDLLDTMKIGQDWVDAHSPNIMISQALRPKWRNQNITWNGSTKPMNEHVMATIGHGAYMSYNDEVSIAKSWLTPIVNYATANNKKISSGFEVWDYAGLWPNSDEETWWEEIRNEPLATRFKVDAAAPVTFEDAMHDIVSSYETQSGYDRQVVHSYSNYFEHWFGELPRDYILNLPNGEYVSATQNPAKVNLYQDTRELVGLSQFVGEPTADAGADQTITDSDSLAGESVSLDASASSDSDSSIASYEWKNNNSVIAASENPTVNLAEGVHTITLTVTDNDGRTGIDTVIITVNENSYPLTVSNGSGDGTILEGLAAYIIAETAPAGQHFENWTTSDGGSFGDSNTATTTYTMPSNTAEVTANYRLNDSDGNNLNDAWETAHFERVGTVAYDADDDGDGYTTFEEMVFGLDPKVRDPANAAVAIQIVDDAGTNKVEFKFRRPLNFGTLDVTYQLESSSNLGGNSWTLDATVGALSDDAITQWLTFLLPLGPEKAFYRCKVTPTPIQ</sequence>
<keyword evidence="1" id="KW-0732">Signal</keyword>
<dbReference type="InterPro" id="IPR022409">
    <property type="entry name" value="PKD/Chitinase_dom"/>
</dbReference>
<evidence type="ECO:0000313" key="4">
    <source>
        <dbReference type="Proteomes" id="UP000239907"/>
    </source>
</evidence>
<dbReference type="AlphaFoldDB" id="A0A2S7U0C4"/>
<dbReference type="RefSeq" id="WP_105042131.1">
    <property type="nucleotide sequence ID" value="NZ_MQWA01000001.1"/>
</dbReference>
<evidence type="ECO:0000313" key="3">
    <source>
        <dbReference type="EMBL" id="PQJ27643.1"/>
    </source>
</evidence>
<dbReference type="CDD" id="cd00146">
    <property type="entry name" value="PKD"/>
    <property type="match status" value="1"/>
</dbReference>
<evidence type="ECO:0000256" key="1">
    <source>
        <dbReference type="SAM" id="SignalP"/>
    </source>
</evidence>
<dbReference type="Pfam" id="PF22352">
    <property type="entry name" value="K319L-like_PKD"/>
    <property type="match status" value="1"/>
</dbReference>
<dbReference type="InterPro" id="IPR013783">
    <property type="entry name" value="Ig-like_fold"/>
</dbReference>